<dbReference type="EMBL" id="JAEHHL010000016">
    <property type="protein sequence ID" value="MBK0401205.1"/>
    <property type="molecule type" value="Genomic_DNA"/>
</dbReference>
<proteinExistence type="predicted"/>
<keyword evidence="1" id="KW-0472">Membrane</keyword>
<evidence type="ECO:0000313" key="3">
    <source>
        <dbReference type="Proteomes" id="UP000655420"/>
    </source>
</evidence>
<gene>
    <name evidence="2" type="ORF">H0I76_18555</name>
</gene>
<feature type="transmembrane region" description="Helical" evidence="1">
    <location>
        <begin position="164"/>
        <end position="183"/>
    </location>
</feature>
<evidence type="ECO:0000256" key="1">
    <source>
        <dbReference type="SAM" id="Phobius"/>
    </source>
</evidence>
<comment type="caution">
    <text evidence="2">The sequence shown here is derived from an EMBL/GenBank/DDBJ whole genome shotgun (WGS) entry which is preliminary data.</text>
</comment>
<organism evidence="2 3">
    <name type="scientific">Thermohalobaculum xanthum</name>
    <dbReference type="NCBI Taxonomy" id="2753746"/>
    <lineage>
        <taxon>Bacteria</taxon>
        <taxon>Pseudomonadati</taxon>
        <taxon>Pseudomonadota</taxon>
        <taxon>Alphaproteobacteria</taxon>
        <taxon>Rhodobacterales</taxon>
        <taxon>Paracoccaceae</taxon>
        <taxon>Thermohalobaculum</taxon>
    </lineage>
</organism>
<keyword evidence="1" id="KW-1133">Transmembrane helix</keyword>
<dbReference type="Proteomes" id="UP000655420">
    <property type="component" value="Unassembled WGS sequence"/>
</dbReference>
<dbReference type="RefSeq" id="WP_200613503.1">
    <property type="nucleotide sequence ID" value="NZ_JAEHHL010000016.1"/>
</dbReference>
<dbReference type="AlphaFoldDB" id="A0A8J7MB97"/>
<sequence length="187" mass="21013">MEADAPVIEMKDCGRYSTGIVPEHPARANDTSPQARNGKRILQVSILRLTLVVRWITDRGYSTEQACPAEWLTESKRLRDPRSFGNAFAKASGWIGSLAVGYHPEPDDILRFGKIIHPQELVGDPVMAQLRRRWHATIACDRGHSVIMRPMKGKITDRMNERRVAFPLASLMGAMLMLSLLRVDVPL</sequence>
<accession>A0A8J7MB97</accession>
<reference evidence="2" key="1">
    <citation type="submission" date="2020-12" db="EMBL/GenBank/DDBJ databases">
        <title>Bacterial taxonomy.</title>
        <authorList>
            <person name="Pan X."/>
        </authorList>
    </citation>
    <scope>NUCLEOTIDE SEQUENCE</scope>
    <source>
        <strain evidence="2">M0105</strain>
    </source>
</reference>
<protein>
    <submittedName>
        <fullName evidence="2">Uncharacterized protein</fullName>
    </submittedName>
</protein>
<evidence type="ECO:0000313" key="2">
    <source>
        <dbReference type="EMBL" id="MBK0401205.1"/>
    </source>
</evidence>
<keyword evidence="3" id="KW-1185">Reference proteome</keyword>
<name>A0A8J7MB97_9RHOB</name>
<keyword evidence="1" id="KW-0812">Transmembrane</keyword>